<proteinExistence type="predicted"/>
<gene>
    <name evidence="1" type="ORF">ERS008502_00945</name>
</gene>
<comment type="caution">
    <text evidence="1">The sequence shown here is derived from an EMBL/GenBank/DDBJ whole genome shotgun (WGS) entry which is preliminary data.</text>
</comment>
<dbReference type="Pfam" id="PF05125">
    <property type="entry name" value="Phage_cap_P2"/>
    <property type="match status" value="1"/>
</dbReference>
<dbReference type="AlphaFoldDB" id="A0AA36LLL3"/>
<protein>
    <submittedName>
        <fullName evidence="1">Major capsid protein</fullName>
    </submittedName>
</protein>
<evidence type="ECO:0000313" key="1">
    <source>
        <dbReference type="EMBL" id="CNH61284.1"/>
    </source>
</evidence>
<dbReference type="Proteomes" id="UP000040841">
    <property type="component" value="Unassembled WGS sequence"/>
</dbReference>
<name>A0AA36LLL3_YERMO</name>
<sequence length="333" mass="36382">MARINPPAMAGQFHQNFIGNIASRFDNNNGFSISEPAENQLRVSMLESGWMMNNITLLDVDTPQGQNIEIGESGLHTGRSIEGRFNRELKIEGSDYSLADTDSCASLSYERMAAIANVGGIGHFTQTVSDFFATAVSLDMLRVGLNGQRIAYPTDPIACPKGEDVNIGWHAIAKEFNGGSQVLTDGFTIGDGGDFAHLDALANHLITEKIPEAYREDPRLVVMIGAELAAAERLRLFNTADRPSDVAAAQMLMSSVAGRFAFVPPFMPGKRLAVTTLSNLHIYTQKGSRRFRAEFVDDRCVYEHSYWRNEGYALGNGFLYAAADESAVSLAKK</sequence>
<dbReference type="InterPro" id="IPR006441">
    <property type="entry name" value="Phage_P2_GpN"/>
</dbReference>
<reference evidence="1 2" key="1">
    <citation type="submission" date="2015-03" db="EMBL/GenBank/DDBJ databases">
        <authorList>
            <consortium name="Pathogen Informatics"/>
            <person name="Murphy D."/>
        </authorList>
    </citation>
    <scope>NUCLEOTIDE SEQUENCE [LARGE SCALE GENOMIC DNA]</scope>
    <source>
        <strain evidence="1 2">FE82747</strain>
    </source>
</reference>
<evidence type="ECO:0000313" key="2">
    <source>
        <dbReference type="Proteomes" id="UP000040841"/>
    </source>
</evidence>
<dbReference type="RefSeq" id="WP_053102045.1">
    <property type="nucleotide sequence ID" value="NZ_CABMMJ010000001.1"/>
</dbReference>
<accession>A0AA36LLL3</accession>
<dbReference type="EMBL" id="CQBM01000001">
    <property type="protein sequence ID" value="CNH61284.1"/>
    <property type="molecule type" value="Genomic_DNA"/>
</dbReference>
<organism evidence="1 2">
    <name type="scientific">Yersinia mollaretii</name>
    <dbReference type="NCBI Taxonomy" id="33060"/>
    <lineage>
        <taxon>Bacteria</taxon>
        <taxon>Pseudomonadati</taxon>
        <taxon>Pseudomonadota</taxon>
        <taxon>Gammaproteobacteria</taxon>
        <taxon>Enterobacterales</taxon>
        <taxon>Yersiniaceae</taxon>
        <taxon>Yersinia</taxon>
    </lineage>
</organism>